<dbReference type="EMBL" id="LVJZ01000003">
    <property type="protein sequence ID" value="ODB96649.1"/>
    <property type="molecule type" value="Genomic_DNA"/>
</dbReference>
<protein>
    <submittedName>
        <fullName evidence="1">Uncharacterized protein</fullName>
    </submittedName>
</protein>
<dbReference type="STRING" id="1818881.A3196_07695"/>
<reference evidence="1 2" key="1">
    <citation type="submission" date="2016-03" db="EMBL/GenBank/DDBJ databases">
        <title>Chemosynthetic sulphur-oxidizing symbionts of marine invertebrate animals are capable of nitrogen fixation.</title>
        <authorList>
            <person name="Petersen J.M."/>
            <person name="Kemper A."/>
            <person name="Gruber-Vodicka H."/>
            <person name="Cardini U."/>
            <person name="Geest Mvander."/>
            <person name="Kleiner M."/>
            <person name="Bulgheresi S."/>
            <person name="Fussmann M."/>
            <person name="Herbold C."/>
            <person name="Seah B.K.B."/>
            <person name="Antony C.Paul."/>
            <person name="Liu D."/>
            <person name="Belitz A."/>
            <person name="Weber M."/>
        </authorList>
    </citation>
    <scope>NUCLEOTIDE SEQUENCE [LARGE SCALE GENOMIC DNA]</scope>
    <source>
        <strain evidence="1">G_D</strain>
    </source>
</reference>
<evidence type="ECO:0000313" key="2">
    <source>
        <dbReference type="Proteomes" id="UP000094849"/>
    </source>
</evidence>
<dbReference type="Proteomes" id="UP000094849">
    <property type="component" value="Unassembled WGS sequence"/>
</dbReference>
<comment type="caution">
    <text evidence="1">The sequence shown here is derived from an EMBL/GenBank/DDBJ whole genome shotgun (WGS) entry which is preliminary data.</text>
</comment>
<accession>A0A1E2UPL3</accession>
<dbReference type="AlphaFoldDB" id="A0A1E2UPL3"/>
<name>A0A1E2UPL3_9GAMM</name>
<keyword evidence="2" id="KW-1185">Reference proteome</keyword>
<proteinExistence type="predicted"/>
<evidence type="ECO:0000313" key="1">
    <source>
        <dbReference type="EMBL" id="ODB96649.1"/>
    </source>
</evidence>
<gene>
    <name evidence="1" type="ORF">A3196_07695</name>
</gene>
<sequence>MTGVIESWLAHLLFDSVPTLRILSTSKLCAHLHDEIDAIHDYSHKPAANDLARGALLSLRIISLDFEELVGD</sequence>
<dbReference type="RefSeq" id="WP_069013841.1">
    <property type="nucleotide sequence ID" value="NZ_LVJW01000003.1"/>
</dbReference>
<organism evidence="1 2">
    <name type="scientific">Candidatus Thiodiazotropha endoloripes</name>
    <dbReference type="NCBI Taxonomy" id="1818881"/>
    <lineage>
        <taxon>Bacteria</taxon>
        <taxon>Pseudomonadati</taxon>
        <taxon>Pseudomonadota</taxon>
        <taxon>Gammaproteobacteria</taxon>
        <taxon>Chromatiales</taxon>
        <taxon>Sedimenticolaceae</taxon>
        <taxon>Candidatus Thiodiazotropha</taxon>
    </lineage>
</organism>